<evidence type="ECO:0000259" key="1">
    <source>
        <dbReference type="Pfam" id="PF12673"/>
    </source>
</evidence>
<dbReference type="Proteomes" id="UP000824214">
    <property type="component" value="Unassembled WGS sequence"/>
</dbReference>
<proteinExistence type="predicted"/>
<name>A0A9D2M0D4_9FIRM</name>
<evidence type="ECO:0000313" key="2">
    <source>
        <dbReference type="EMBL" id="HJB38623.1"/>
    </source>
</evidence>
<organism evidence="2 3">
    <name type="scientific">Candidatus Acutalibacter ornithocaccae</name>
    <dbReference type="NCBI Taxonomy" id="2838416"/>
    <lineage>
        <taxon>Bacteria</taxon>
        <taxon>Bacillati</taxon>
        <taxon>Bacillota</taxon>
        <taxon>Clostridia</taxon>
        <taxon>Eubacteriales</taxon>
        <taxon>Acutalibacteraceae</taxon>
        <taxon>Acutalibacter</taxon>
    </lineage>
</organism>
<reference evidence="2" key="2">
    <citation type="submission" date="2021-04" db="EMBL/GenBank/DDBJ databases">
        <authorList>
            <person name="Gilroy R."/>
        </authorList>
    </citation>
    <scope>NUCLEOTIDE SEQUENCE</scope>
    <source>
        <strain evidence="2">ChiBcolR8-3208</strain>
    </source>
</reference>
<dbReference type="AlphaFoldDB" id="A0A9D2M0D4"/>
<sequence>MQVKQKTQPYDTFDPVFDGSFEVPIDTEYNLPDYCPDIQKVLKCRVVPELSSYGVSEDTLRCEGVCDIRVLYLDAKGETLRCCDFTKEFSAAIKVRSTQEKAVAWVRASVEHITCRAVNARRLDLHLAVSLKALAVVQRQEQLTSGLEGEGIQVRGERRSASQAVNALSHQFTLEDRLPLKNGKPPMESILRKEISCRVTDCKLAQGQLAVSGRADISFLYLSSVDGSLEKMAASVEFSQVIECAGASEDCLCDLRVVAGESSLQPREDDVGEYTSVDVSLKVFLTAFLYQPCEVELVSDAFSTQAPMDLRFAQSSLLAVQEVYSEVLKKKCTLTATEEEIQKVVDLWCEQEGVQSTCGEGKLSYRVRYTLCLLYRGTSGRLLYLEKSFEGTFATDLEGAFAQRSDSVSLTGLWEYRIADKNTVEASVETWVSSLLYSRESVSYLSSAGMGENAQPYPHQPQLLVYYASPGERLWDIAKSHRALLSDLQEQNDLYEDTLPDARPLIICNR</sequence>
<feature type="domain" description="SipL SPOCS" evidence="1">
    <location>
        <begin position="37"/>
        <end position="116"/>
    </location>
</feature>
<protein>
    <submittedName>
        <fullName evidence="2">DUF3794 domain-containing protein</fullName>
    </submittedName>
</protein>
<evidence type="ECO:0000313" key="3">
    <source>
        <dbReference type="Proteomes" id="UP000824214"/>
    </source>
</evidence>
<reference evidence="2" key="1">
    <citation type="journal article" date="2021" name="PeerJ">
        <title>Extensive microbial diversity within the chicken gut microbiome revealed by metagenomics and culture.</title>
        <authorList>
            <person name="Gilroy R."/>
            <person name="Ravi A."/>
            <person name="Getino M."/>
            <person name="Pursley I."/>
            <person name="Horton D.L."/>
            <person name="Alikhan N.F."/>
            <person name="Baker D."/>
            <person name="Gharbi K."/>
            <person name="Hall N."/>
            <person name="Watson M."/>
            <person name="Adriaenssens E.M."/>
            <person name="Foster-Nyarko E."/>
            <person name="Jarju S."/>
            <person name="Secka A."/>
            <person name="Antonio M."/>
            <person name="Oren A."/>
            <person name="Chaudhuri R.R."/>
            <person name="La Ragione R."/>
            <person name="Hildebrand F."/>
            <person name="Pallen M.J."/>
        </authorList>
    </citation>
    <scope>NUCLEOTIDE SEQUENCE</scope>
    <source>
        <strain evidence="2">ChiBcolR8-3208</strain>
    </source>
</reference>
<dbReference type="Pfam" id="PF12673">
    <property type="entry name" value="SipL"/>
    <property type="match status" value="2"/>
</dbReference>
<dbReference type="EMBL" id="DWXZ01000240">
    <property type="protein sequence ID" value="HJB38623.1"/>
    <property type="molecule type" value="Genomic_DNA"/>
</dbReference>
<gene>
    <name evidence="2" type="ORF">H9942_11265</name>
</gene>
<accession>A0A9D2M0D4</accession>
<comment type="caution">
    <text evidence="2">The sequence shown here is derived from an EMBL/GenBank/DDBJ whole genome shotgun (WGS) entry which is preliminary data.</text>
</comment>
<feature type="domain" description="SipL SPOCS" evidence="1">
    <location>
        <begin position="187"/>
        <end position="258"/>
    </location>
</feature>
<dbReference type="InterPro" id="IPR024300">
    <property type="entry name" value="SipL_SPOCS_dom"/>
</dbReference>